<dbReference type="HOGENOM" id="CLU_027128_6_0_6"/>
<dbReference type="STRING" id="399741.Spro_2553"/>
<dbReference type="InterPro" id="IPR000709">
    <property type="entry name" value="Leu_Ile_Val-bd"/>
</dbReference>
<dbReference type="Gene3D" id="3.40.50.2300">
    <property type="match status" value="2"/>
</dbReference>
<dbReference type="InterPro" id="IPR028082">
    <property type="entry name" value="Peripla_BP_I"/>
</dbReference>
<name>A8GEW4_SERP5</name>
<feature type="signal peptide" evidence="5">
    <location>
        <begin position="1"/>
        <end position="28"/>
    </location>
</feature>
<sequence length="386" mass="40897" precursor="true">MSKITRFKLLALAAAVLVSLGATSPVQADETILIGLAGPLTGPSARIGKDLENGAQLAIADANAQKPTLKGKPVTFKLLSEDDQSDPRTAVAVAQRLVDEGVAGVVGHWNTGTSIPAARIYHDAGIAQVAPVATGHGYTQQGFDTSFRVMGHDDDGGHYAGDYAVKVLKAKRIAVIDDRTAFGQGLADEFIKSLAAQGLQPVAREYVDDKTVDFSAVLTTVRSKNADLIFFGGVDSQAAPLARRIKQLGMNTQLMGAGGFVSQTFLTLAQKEGEGVVALEPGLPLEQMPGGKAFEQAYRDRYKTHIELHAPFAYDATRVLIAAIEQAGSADPADYLPKLRAIHYQGVTGTIAFDAQGNLQQPSFTLYRVVDGKWQPQSVLGGAKAQ</sequence>
<reference evidence="7" key="1">
    <citation type="submission" date="2007-09" db="EMBL/GenBank/DDBJ databases">
        <title>Complete sequence of chromosome of Serratia proteamaculans 568.</title>
        <authorList>
            <consortium name="US DOE Joint Genome Institute"/>
            <person name="Copeland A."/>
            <person name="Lucas S."/>
            <person name="Lapidus A."/>
            <person name="Barry K."/>
            <person name="Glavina del Rio T."/>
            <person name="Dalin E."/>
            <person name="Tice H."/>
            <person name="Pitluck S."/>
            <person name="Chain P."/>
            <person name="Malfatti S."/>
            <person name="Shin M."/>
            <person name="Vergez L."/>
            <person name="Schmutz J."/>
            <person name="Larimer F."/>
            <person name="Land M."/>
            <person name="Hauser L."/>
            <person name="Kyrpides N."/>
            <person name="Kim E."/>
            <person name="Taghavi S."/>
            <person name="Newman L."/>
            <person name="Vangronsveld J."/>
            <person name="van der Lelie D."/>
            <person name="Richardson P."/>
        </authorList>
    </citation>
    <scope>NUCLEOTIDE SEQUENCE [LARGE SCALE GENOMIC DNA]</scope>
    <source>
        <strain evidence="7">568</strain>
    </source>
</reference>
<keyword evidence="4" id="KW-0029">Amino-acid transport</keyword>
<dbReference type="OrthoDB" id="9783240at2"/>
<dbReference type="EMBL" id="CP000826">
    <property type="protein sequence ID" value="ABV41654.1"/>
    <property type="molecule type" value="Genomic_DNA"/>
</dbReference>
<dbReference type="PRINTS" id="PR00337">
    <property type="entry name" value="LEUILEVALBP"/>
</dbReference>
<dbReference type="GO" id="GO:0006865">
    <property type="term" value="P:amino acid transport"/>
    <property type="evidence" value="ECO:0007669"/>
    <property type="project" value="UniProtKB-KW"/>
</dbReference>
<accession>A8GEW4</accession>
<organism evidence="7">
    <name type="scientific">Serratia proteamaculans (strain 568)</name>
    <dbReference type="NCBI Taxonomy" id="399741"/>
    <lineage>
        <taxon>Bacteria</taxon>
        <taxon>Pseudomonadati</taxon>
        <taxon>Pseudomonadota</taxon>
        <taxon>Gammaproteobacteria</taxon>
        <taxon>Enterobacterales</taxon>
        <taxon>Yersiniaceae</taxon>
        <taxon>Serratia</taxon>
    </lineage>
</organism>
<protein>
    <submittedName>
        <fullName evidence="7">Extracellular ligand-binding receptor</fullName>
    </submittedName>
</protein>
<dbReference type="InterPro" id="IPR028081">
    <property type="entry name" value="Leu-bd"/>
</dbReference>
<dbReference type="KEGG" id="spe:Spro_2553"/>
<keyword evidence="2" id="KW-0813">Transport</keyword>
<comment type="similarity">
    <text evidence="1">Belongs to the leucine-binding protein family.</text>
</comment>
<dbReference type="PANTHER" id="PTHR47151:SF2">
    <property type="entry name" value="AMINO ACID BINDING PROTEIN"/>
    <property type="match status" value="1"/>
</dbReference>
<dbReference type="AlphaFoldDB" id="A8GEW4"/>
<proteinExistence type="inferred from homology"/>
<dbReference type="Pfam" id="PF13458">
    <property type="entry name" value="Peripla_BP_6"/>
    <property type="match status" value="1"/>
</dbReference>
<dbReference type="SUPFAM" id="SSF53822">
    <property type="entry name" value="Periplasmic binding protein-like I"/>
    <property type="match status" value="1"/>
</dbReference>
<dbReference type="eggNOG" id="COG0683">
    <property type="taxonomic scope" value="Bacteria"/>
</dbReference>
<evidence type="ECO:0000259" key="6">
    <source>
        <dbReference type="Pfam" id="PF13458"/>
    </source>
</evidence>
<dbReference type="CDD" id="cd06342">
    <property type="entry name" value="PBP1_ABC_LIVBP-like"/>
    <property type="match status" value="1"/>
</dbReference>
<dbReference type="PANTHER" id="PTHR47151">
    <property type="entry name" value="LEU/ILE/VAL-BINDING ABC TRANSPORTER SUBUNIT"/>
    <property type="match status" value="1"/>
</dbReference>
<evidence type="ECO:0000256" key="3">
    <source>
        <dbReference type="ARBA" id="ARBA00022729"/>
    </source>
</evidence>
<evidence type="ECO:0000256" key="5">
    <source>
        <dbReference type="SAM" id="SignalP"/>
    </source>
</evidence>
<feature type="chain" id="PRO_5002719924" evidence="5">
    <location>
        <begin position="29"/>
        <end position="386"/>
    </location>
</feature>
<evidence type="ECO:0000256" key="4">
    <source>
        <dbReference type="ARBA" id="ARBA00022970"/>
    </source>
</evidence>
<evidence type="ECO:0000256" key="1">
    <source>
        <dbReference type="ARBA" id="ARBA00010062"/>
    </source>
</evidence>
<gene>
    <name evidence="7" type="ordered locus">Spro_2553</name>
</gene>
<keyword evidence="3 5" id="KW-0732">Signal</keyword>
<feature type="domain" description="Leucine-binding protein" evidence="6">
    <location>
        <begin position="31"/>
        <end position="372"/>
    </location>
</feature>
<evidence type="ECO:0000313" key="7">
    <source>
        <dbReference type="EMBL" id="ABV41654.1"/>
    </source>
</evidence>
<evidence type="ECO:0000256" key="2">
    <source>
        <dbReference type="ARBA" id="ARBA00022448"/>
    </source>
</evidence>
<keyword evidence="7" id="KW-0675">Receptor</keyword>